<name>A0AAE5A4Q5_9NOCA</name>
<evidence type="ECO:0000313" key="1">
    <source>
        <dbReference type="EMBL" id="MDV7264065.1"/>
    </source>
</evidence>
<comment type="caution">
    <text evidence="1">The sequence shown here is derived from an EMBL/GenBank/DDBJ whole genome shotgun (WGS) entry which is preliminary data.</text>
</comment>
<proteinExistence type="predicted"/>
<dbReference type="Proteomes" id="UP001185863">
    <property type="component" value="Unassembled WGS sequence"/>
</dbReference>
<evidence type="ECO:0000313" key="2">
    <source>
        <dbReference type="Proteomes" id="UP001185863"/>
    </source>
</evidence>
<accession>A0AAE5A4Q5</accession>
<sequence>MSGETVPSRPRAWDFHCDHCDHTYRALADSRTAARCTARLNGWVTDGTTLCPGCAVVAAVEQQLLLPGKATG</sequence>
<dbReference type="AlphaFoldDB" id="A0AAE5A4Q5"/>
<organism evidence="1 2">
    <name type="scientific">Rhodococcus oxybenzonivorans</name>
    <dbReference type="NCBI Taxonomy" id="1990687"/>
    <lineage>
        <taxon>Bacteria</taxon>
        <taxon>Bacillati</taxon>
        <taxon>Actinomycetota</taxon>
        <taxon>Actinomycetes</taxon>
        <taxon>Mycobacteriales</taxon>
        <taxon>Nocardiaceae</taxon>
        <taxon>Rhodococcus</taxon>
    </lineage>
</organism>
<reference evidence="1" key="1">
    <citation type="submission" date="2023-10" db="EMBL/GenBank/DDBJ databases">
        <title>Development of a sustainable strategy for remediation of hydrocarbon-contaminated territories based on the waste exchange concept.</title>
        <authorList>
            <person name="Krivoruchko A."/>
        </authorList>
    </citation>
    <scope>NUCLEOTIDE SEQUENCE</scope>
    <source>
        <strain evidence="1">IEGM 68</strain>
    </source>
</reference>
<dbReference type="RefSeq" id="WP_213571591.1">
    <property type="nucleotide sequence ID" value="NZ_JAWLUP010000007.1"/>
</dbReference>
<protein>
    <submittedName>
        <fullName evidence="1">Uncharacterized protein</fullName>
    </submittedName>
</protein>
<gene>
    <name evidence="1" type="ORF">R4315_05830</name>
</gene>
<dbReference type="EMBL" id="JAWLUP010000007">
    <property type="protein sequence ID" value="MDV7264065.1"/>
    <property type="molecule type" value="Genomic_DNA"/>
</dbReference>